<dbReference type="InterPro" id="IPR002931">
    <property type="entry name" value="Transglutaminase-like"/>
</dbReference>
<evidence type="ECO:0000259" key="1">
    <source>
        <dbReference type="SMART" id="SM00460"/>
    </source>
</evidence>
<feature type="domain" description="Transglutaminase-like" evidence="1">
    <location>
        <begin position="110"/>
        <end position="178"/>
    </location>
</feature>
<dbReference type="InterPro" id="IPR038765">
    <property type="entry name" value="Papain-like_cys_pep_sf"/>
</dbReference>
<dbReference type="Pfam" id="PF01841">
    <property type="entry name" value="Transglut_core"/>
    <property type="match status" value="1"/>
</dbReference>
<dbReference type="SUPFAM" id="SSF54001">
    <property type="entry name" value="Cysteine proteinases"/>
    <property type="match status" value="1"/>
</dbReference>
<dbReference type="SMART" id="SM00460">
    <property type="entry name" value="TGc"/>
    <property type="match status" value="1"/>
</dbReference>
<dbReference type="PANTHER" id="PTHR35532:SF5">
    <property type="entry name" value="CARBOHYDRATE-BINDING DOMAIN-CONTAINING PROTEIN"/>
    <property type="match status" value="1"/>
</dbReference>
<dbReference type="GeneID" id="25726218"/>
<protein>
    <submittedName>
        <fullName evidence="2">Transglutaminase domain protein</fullName>
    </submittedName>
</protein>
<dbReference type="OrthoDB" id="525602at2759"/>
<name>A0A0D2N6D7_9CHLO</name>
<proteinExistence type="predicted"/>
<dbReference type="PANTHER" id="PTHR35532">
    <property type="entry name" value="SIMILAR TO POLYHYDROXYALKANOATE DEPOLYMERASE"/>
    <property type="match status" value="1"/>
</dbReference>
<dbReference type="Gene3D" id="3.10.620.30">
    <property type="match status" value="1"/>
</dbReference>
<organism evidence="2 3">
    <name type="scientific">Monoraphidium neglectum</name>
    <dbReference type="NCBI Taxonomy" id="145388"/>
    <lineage>
        <taxon>Eukaryota</taxon>
        <taxon>Viridiplantae</taxon>
        <taxon>Chlorophyta</taxon>
        <taxon>core chlorophytes</taxon>
        <taxon>Chlorophyceae</taxon>
        <taxon>CS clade</taxon>
        <taxon>Sphaeropleales</taxon>
        <taxon>Selenastraceae</taxon>
        <taxon>Monoraphidium</taxon>
    </lineage>
</organism>
<dbReference type="KEGG" id="mng:MNEG_0100"/>
<dbReference type="EMBL" id="KK100228">
    <property type="protein sequence ID" value="KIZ07847.1"/>
    <property type="molecule type" value="Genomic_DNA"/>
</dbReference>
<evidence type="ECO:0000313" key="2">
    <source>
        <dbReference type="EMBL" id="KIZ07847.1"/>
    </source>
</evidence>
<reference evidence="2 3" key="1">
    <citation type="journal article" date="2013" name="BMC Genomics">
        <title>Reconstruction of the lipid metabolism for the microalga Monoraphidium neglectum from its genome sequence reveals characteristics suitable for biofuel production.</title>
        <authorList>
            <person name="Bogen C."/>
            <person name="Al-Dilaimi A."/>
            <person name="Albersmeier A."/>
            <person name="Wichmann J."/>
            <person name="Grundmann M."/>
            <person name="Rupp O."/>
            <person name="Lauersen K.J."/>
            <person name="Blifernez-Klassen O."/>
            <person name="Kalinowski J."/>
            <person name="Goesmann A."/>
            <person name="Mussgnug J.H."/>
            <person name="Kruse O."/>
        </authorList>
    </citation>
    <scope>NUCLEOTIDE SEQUENCE [LARGE SCALE GENOMIC DNA]</scope>
    <source>
        <strain evidence="2 3">SAG 48.87</strain>
    </source>
</reference>
<accession>A0A0D2N6D7</accession>
<evidence type="ECO:0000313" key="3">
    <source>
        <dbReference type="Proteomes" id="UP000054498"/>
    </source>
</evidence>
<keyword evidence="3" id="KW-1185">Reference proteome</keyword>
<dbReference type="RefSeq" id="XP_013906866.1">
    <property type="nucleotide sequence ID" value="XM_014051412.1"/>
</dbReference>
<sequence length="248" mass="27163">MPARDKPLISDHELVATAALALRARRGAAWARAVPLKIFLNDVLPYRHLDEPYQPWRKLFFQKLAPLVAGASSITEAAQIINRDVWALFSDPPIHFVPDQAPEILSPAQVIAAGFASCSGLSIFLASACRAVGIPARVAGTPSWVEDRRDLSKGDRFNNHNWVEVWDGGAWSFTGACEYRPEGLNRTWFFPQPAKSALPGSTMHAIYAASYQTTGLTFPLAWAPQDREVPAVDVTQGYIDAEEPGPPS</sequence>
<dbReference type="Proteomes" id="UP000054498">
    <property type="component" value="Unassembled WGS sequence"/>
</dbReference>
<dbReference type="AlphaFoldDB" id="A0A0D2N6D7"/>
<dbReference type="STRING" id="145388.A0A0D2N6D7"/>
<gene>
    <name evidence="2" type="ORF">MNEG_0100</name>
</gene>